<dbReference type="GO" id="GO:0016192">
    <property type="term" value="P:vesicle-mediated transport"/>
    <property type="evidence" value="ECO:0007669"/>
    <property type="project" value="UniProtKB-ARBA"/>
</dbReference>
<comment type="function">
    <text evidence="1 7">May be involved in both secretory and endocytic intracellular trafficking in the endosomal/prevacuolar compartments.</text>
</comment>
<feature type="transmembrane region" description="Helical" evidence="7">
    <location>
        <begin position="207"/>
        <end position="226"/>
    </location>
</feature>
<dbReference type="GO" id="GO:0005794">
    <property type="term" value="C:Golgi apparatus"/>
    <property type="evidence" value="ECO:0007669"/>
    <property type="project" value="TreeGrafter"/>
</dbReference>
<dbReference type="EMBL" id="KZ305053">
    <property type="protein sequence ID" value="PIA35175.1"/>
    <property type="molecule type" value="Genomic_DNA"/>
</dbReference>
<name>A0A2G5CV83_AQUCA</name>
<dbReference type="Pfam" id="PF03208">
    <property type="entry name" value="PRA1"/>
    <property type="match status" value="1"/>
</dbReference>
<gene>
    <name evidence="9" type="ORF">AQUCO_03600082v1</name>
</gene>
<dbReference type="GO" id="GO:0005783">
    <property type="term" value="C:endoplasmic reticulum"/>
    <property type="evidence" value="ECO:0007669"/>
    <property type="project" value="UniProtKB-ARBA"/>
</dbReference>
<evidence type="ECO:0000313" key="10">
    <source>
        <dbReference type="Proteomes" id="UP000230069"/>
    </source>
</evidence>
<comment type="subcellular location">
    <subcellularLocation>
        <location evidence="2 7">Membrane</location>
        <topology evidence="2 7">Multi-pass membrane protein</topology>
    </subcellularLocation>
</comment>
<evidence type="ECO:0000256" key="1">
    <source>
        <dbReference type="ARBA" id="ARBA00002501"/>
    </source>
</evidence>
<dbReference type="FunCoup" id="A0A2G5CV83">
    <property type="interactions" value="1311"/>
</dbReference>
<evidence type="ECO:0000256" key="3">
    <source>
        <dbReference type="ARBA" id="ARBA00006483"/>
    </source>
</evidence>
<organism evidence="9 10">
    <name type="scientific">Aquilegia coerulea</name>
    <name type="common">Rocky mountain columbine</name>
    <dbReference type="NCBI Taxonomy" id="218851"/>
    <lineage>
        <taxon>Eukaryota</taxon>
        <taxon>Viridiplantae</taxon>
        <taxon>Streptophyta</taxon>
        <taxon>Embryophyta</taxon>
        <taxon>Tracheophyta</taxon>
        <taxon>Spermatophyta</taxon>
        <taxon>Magnoliopsida</taxon>
        <taxon>Ranunculales</taxon>
        <taxon>Ranunculaceae</taxon>
        <taxon>Thalictroideae</taxon>
        <taxon>Aquilegia</taxon>
    </lineage>
</organism>
<dbReference type="InterPro" id="IPR004895">
    <property type="entry name" value="Prenylated_rab_accept_PRA1"/>
</dbReference>
<dbReference type="InParanoid" id="A0A2G5CV83"/>
<evidence type="ECO:0000256" key="5">
    <source>
        <dbReference type="ARBA" id="ARBA00022989"/>
    </source>
</evidence>
<dbReference type="STRING" id="218851.A0A2G5CV83"/>
<comment type="similarity">
    <text evidence="3 7">Belongs to the PRA1 family.</text>
</comment>
<protein>
    <recommendedName>
        <fullName evidence="7">PRA1 family protein</fullName>
    </recommendedName>
</protein>
<evidence type="ECO:0000256" key="4">
    <source>
        <dbReference type="ARBA" id="ARBA00022692"/>
    </source>
</evidence>
<dbReference type="PANTHER" id="PTHR19317:SF1">
    <property type="entry name" value="PRA1 FAMILY PROTEIN H"/>
    <property type="match status" value="1"/>
</dbReference>
<keyword evidence="6 7" id="KW-0472">Membrane</keyword>
<accession>A0A2G5CV83</accession>
<evidence type="ECO:0000256" key="7">
    <source>
        <dbReference type="RuleBase" id="RU363107"/>
    </source>
</evidence>
<keyword evidence="10" id="KW-1185">Reference proteome</keyword>
<dbReference type="Proteomes" id="UP000230069">
    <property type="component" value="Unassembled WGS sequence"/>
</dbReference>
<evidence type="ECO:0000313" key="9">
    <source>
        <dbReference type="EMBL" id="PIA35175.1"/>
    </source>
</evidence>
<dbReference type="PANTHER" id="PTHR19317">
    <property type="entry name" value="PRENYLATED RAB ACCEPTOR 1-RELATED"/>
    <property type="match status" value="1"/>
</dbReference>
<dbReference type="OrthoDB" id="779054at2759"/>
<evidence type="ECO:0000256" key="2">
    <source>
        <dbReference type="ARBA" id="ARBA00004141"/>
    </source>
</evidence>
<feature type="transmembrane region" description="Helical" evidence="7">
    <location>
        <begin position="140"/>
        <end position="166"/>
    </location>
</feature>
<keyword evidence="5 7" id="KW-1133">Transmembrane helix</keyword>
<proteinExistence type="inferred from homology"/>
<feature type="compositionally biased region" description="Low complexity" evidence="8">
    <location>
        <begin position="43"/>
        <end position="58"/>
    </location>
</feature>
<evidence type="ECO:0000256" key="8">
    <source>
        <dbReference type="SAM" id="MobiDB-lite"/>
    </source>
</evidence>
<sequence length="251" mass="28532">MVFSANPLSLSVPEPAFESWLRDTGYLEILDERTTNLHHRQQPSSLPSTTTTTTTSIPSTITTTTSATSFIFSHLRTIFSLFTINPFSKLTTDDFSNQTPSWTIGFIGSFDSFSFPSSPSQARLRVHENIKRYARNYATLFLLFFACTLYQMPVALFGLIGCLVFWDLFKWCNEKWELEQYPSVRHSLIRLAQCATAVLLYCSGVQMAFFCAMAVSYAVTILHASLRKLSPLKQSTRPDGSKWFQQNKHRS</sequence>
<keyword evidence="4 7" id="KW-0812">Transmembrane</keyword>
<dbReference type="AlphaFoldDB" id="A0A2G5CV83"/>
<evidence type="ECO:0000256" key="6">
    <source>
        <dbReference type="ARBA" id="ARBA00023136"/>
    </source>
</evidence>
<dbReference type="GO" id="GO:0016020">
    <property type="term" value="C:membrane"/>
    <property type="evidence" value="ECO:0007669"/>
    <property type="project" value="UniProtKB-SubCell"/>
</dbReference>
<reference evidence="9 10" key="1">
    <citation type="submission" date="2017-09" db="EMBL/GenBank/DDBJ databases">
        <title>WGS assembly of Aquilegia coerulea Goldsmith.</title>
        <authorList>
            <person name="Hodges S."/>
            <person name="Kramer E."/>
            <person name="Nordborg M."/>
            <person name="Tomkins J."/>
            <person name="Borevitz J."/>
            <person name="Derieg N."/>
            <person name="Yan J."/>
            <person name="Mihaltcheva S."/>
            <person name="Hayes R.D."/>
            <person name="Rokhsar D."/>
        </authorList>
    </citation>
    <scope>NUCLEOTIDE SEQUENCE [LARGE SCALE GENOMIC DNA]</scope>
    <source>
        <strain evidence="10">cv. Goldsmith</strain>
    </source>
</reference>
<keyword evidence="7" id="KW-0813">Transport</keyword>
<feature type="region of interest" description="Disordered" evidence="8">
    <location>
        <begin position="37"/>
        <end position="58"/>
    </location>
</feature>